<dbReference type="EMBL" id="AP019302">
    <property type="protein sequence ID" value="BBH06786.1"/>
    <property type="molecule type" value="Genomic_DNA"/>
</dbReference>
<keyword evidence="5" id="KW-0677">Repeat</keyword>
<evidence type="ECO:0000256" key="7">
    <source>
        <dbReference type="SAM" id="MobiDB-lite"/>
    </source>
</evidence>
<dbReference type="PANTHER" id="PTHR23315:SF265">
    <property type="entry name" value="U-BOX DOMAIN-CONTAINING PROTEIN 46-RELATED"/>
    <property type="match status" value="1"/>
</dbReference>
<dbReference type="FunFam" id="1.25.10.10:FF:000330">
    <property type="entry name" value="RING-type E3 ubiquitin transferase"/>
    <property type="match status" value="1"/>
</dbReference>
<dbReference type="Gene3D" id="1.25.10.10">
    <property type="entry name" value="Leucine-rich Repeat Variant"/>
    <property type="match status" value="1"/>
</dbReference>
<dbReference type="InterPro" id="IPR013083">
    <property type="entry name" value="Znf_RING/FYVE/PHD"/>
</dbReference>
<dbReference type="PANTHER" id="PTHR23315">
    <property type="entry name" value="U BOX DOMAIN-CONTAINING"/>
    <property type="match status" value="1"/>
</dbReference>
<dbReference type="CDD" id="cd16664">
    <property type="entry name" value="RING-Ubox_PUB"/>
    <property type="match status" value="1"/>
</dbReference>
<feature type="region of interest" description="Disordered" evidence="7">
    <location>
        <begin position="1"/>
        <end position="40"/>
    </location>
</feature>
<dbReference type="InterPro" id="IPR045210">
    <property type="entry name" value="RING-Ubox_PUB"/>
</dbReference>
<evidence type="ECO:0000256" key="3">
    <source>
        <dbReference type="ARBA" id="ARBA00012483"/>
    </source>
</evidence>
<feature type="compositionally biased region" description="Basic and acidic residues" evidence="7">
    <location>
        <begin position="171"/>
        <end position="197"/>
    </location>
</feature>
<evidence type="ECO:0000259" key="8">
    <source>
        <dbReference type="PROSITE" id="PS51698"/>
    </source>
</evidence>
<feature type="region of interest" description="Disordered" evidence="7">
    <location>
        <begin position="92"/>
        <end position="251"/>
    </location>
</feature>
<feature type="domain" description="U-box" evidence="8">
    <location>
        <begin position="359"/>
        <end position="433"/>
    </location>
</feature>
<feature type="compositionally biased region" description="Polar residues" evidence="7">
    <location>
        <begin position="122"/>
        <end position="133"/>
    </location>
</feature>
<dbReference type="UniPathway" id="UPA00143"/>
<dbReference type="InterPro" id="IPR016024">
    <property type="entry name" value="ARM-type_fold"/>
</dbReference>
<feature type="compositionally biased region" description="Basic and acidic residues" evidence="7">
    <location>
        <begin position="1"/>
        <end position="10"/>
    </location>
</feature>
<keyword evidence="4" id="KW-0808">Transferase</keyword>
<dbReference type="FunFam" id="3.30.40.10:FF:000114">
    <property type="entry name" value="RING-type E3 ubiquitin transferase"/>
    <property type="match status" value="1"/>
</dbReference>
<dbReference type="EC" id="2.3.2.27" evidence="3"/>
<protein>
    <recommendedName>
        <fullName evidence="3">RING-type E3 ubiquitin transferase</fullName>
        <ecNumber evidence="3">2.3.2.27</ecNumber>
    </recommendedName>
</protein>
<reference evidence="9" key="1">
    <citation type="journal article" date="2019" name="Science">
        <title>Mutation of a bHLH transcription factor allowed almond domestication.</title>
        <authorList>
            <person name="Sanchez-Perez R."/>
            <person name="Pavan S."/>
            <person name="Mazzeo R."/>
            <person name="Moldovan C."/>
            <person name="Aiese Cigliano R."/>
            <person name="Del Cueto J."/>
            <person name="Ricciardi F."/>
            <person name="Lotti C."/>
            <person name="Ricciardi L."/>
            <person name="Dicenta F."/>
            <person name="Lopez-Marques R.L."/>
            <person name="Lindberg Moller B."/>
        </authorList>
    </citation>
    <scope>NUCLEOTIDE SEQUENCE</scope>
</reference>
<evidence type="ECO:0000256" key="5">
    <source>
        <dbReference type="ARBA" id="ARBA00022737"/>
    </source>
</evidence>
<dbReference type="GO" id="GO:0016567">
    <property type="term" value="P:protein ubiquitination"/>
    <property type="evidence" value="ECO:0007669"/>
    <property type="project" value="UniProtKB-UniPathway"/>
</dbReference>
<evidence type="ECO:0000313" key="9">
    <source>
        <dbReference type="EMBL" id="BBH06786.1"/>
    </source>
</evidence>
<evidence type="ECO:0000256" key="6">
    <source>
        <dbReference type="ARBA" id="ARBA00022786"/>
    </source>
</evidence>
<dbReference type="AlphaFoldDB" id="A0A4Y1RSM2"/>
<dbReference type="Pfam" id="PF04564">
    <property type="entry name" value="U-box"/>
    <property type="match status" value="1"/>
</dbReference>
<comment type="pathway">
    <text evidence="2">Protein modification; protein ubiquitination.</text>
</comment>
<dbReference type="InterPro" id="IPR011989">
    <property type="entry name" value="ARM-like"/>
</dbReference>
<dbReference type="GO" id="GO:0061630">
    <property type="term" value="F:ubiquitin protein ligase activity"/>
    <property type="evidence" value="ECO:0007669"/>
    <property type="project" value="UniProtKB-EC"/>
</dbReference>
<proteinExistence type="predicted"/>
<gene>
    <name evidence="9" type="ORF">Prudu_018526</name>
</gene>
<dbReference type="SMART" id="SM00504">
    <property type="entry name" value="Ubox"/>
    <property type="match status" value="1"/>
</dbReference>
<feature type="compositionally biased region" description="Basic and acidic residues" evidence="7">
    <location>
        <begin position="154"/>
        <end position="163"/>
    </location>
</feature>
<dbReference type="InterPro" id="IPR003613">
    <property type="entry name" value="Ubox_domain"/>
</dbReference>
<evidence type="ECO:0000256" key="1">
    <source>
        <dbReference type="ARBA" id="ARBA00000900"/>
    </source>
</evidence>
<feature type="compositionally biased region" description="Basic and acidic residues" evidence="7">
    <location>
        <begin position="211"/>
        <end position="226"/>
    </location>
</feature>
<comment type="catalytic activity">
    <reaction evidence="1">
        <text>S-ubiquitinyl-[E2 ubiquitin-conjugating enzyme]-L-cysteine + [acceptor protein]-L-lysine = [E2 ubiquitin-conjugating enzyme]-L-cysteine + N(6)-ubiquitinyl-[acceptor protein]-L-lysine.</text>
        <dbReference type="EC" id="2.3.2.27"/>
    </reaction>
</comment>
<sequence>MNMCHRELMRSGKNRSQYRPIIDHDGLPRQQSCNQETNKTKTREELLAEERDYKRRRMSYRGKKVKRTTLQVMRDIIEEYMEEIKQAGGIGCFEKGTEGEGSFPFELPSAPEITTDAEKPTKSNYDSAGCSPTRSRKQSHSSYYAIDSATSRDASAKGSEKPRRSLQGHHHYLEDHRSDSRDRRDMGKHSRSPESRRNPGWAQGQTRHHRERDDLEVRKTKHREISRSSSSISKYRDNRSSSHSNSENMLERADILKKRKVLTTIRNLSAMWTDDEAAHNSRRVLEETETETESDSSMVVAKAMEIKKQLERLVKAIVDEDDYRVETADEAIRALSSLKGLKLKKSLSFKPDGHGNLLDVPEDFRCPISGELMKDPVVLASGQTYDRPFIQRWLNEGNRTCPQTKQVLSHTVLTPNHLVQEMISQWCREHGMELPKPVQDIDEEVVTNADRGYLNSLLQKMSSSLSDQKEAAKELRLLTKRSSPFRALFGESIETIPQLLSPLSPGQADSDPDLQEDLITTLLNLSIHDNNKRLVAEHPLVIPLLIESLISGTIQTKSNAAATFFTLAAIDSNKIIIGTSGALNPLIDLLDEGHPLAMKDVASAIFSLCSVLENKGRAINAGAVKVILQKIMDRVLVAELLAILAMLSSHQKAVQEMCELGTVSCLFGIIRESDCEHNKENCIAILYTICFADRTKLKEIKEEEMANGTVSRLARTGTSRAKRKASGILERLNKTGSITHTA</sequence>
<name>A0A4Y1RSM2_PRUDU</name>
<accession>A0A4Y1RSM2</accession>
<dbReference type="Gene3D" id="3.30.40.10">
    <property type="entry name" value="Zinc/RING finger domain, C3HC4 (zinc finger)"/>
    <property type="match status" value="1"/>
</dbReference>
<dbReference type="PROSITE" id="PS51698">
    <property type="entry name" value="U_BOX"/>
    <property type="match status" value="1"/>
</dbReference>
<evidence type="ECO:0000256" key="4">
    <source>
        <dbReference type="ARBA" id="ARBA00022679"/>
    </source>
</evidence>
<dbReference type="SUPFAM" id="SSF48371">
    <property type="entry name" value="ARM repeat"/>
    <property type="match status" value="1"/>
</dbReference>
<evidence type="ECO:0000256" key="2">
    <source>
        <dbReference type="ARBA" id="ARBA00004906"/>
    </source>
</evidence>
<keyword evidence="6" id="KW-0833">Ubl conjugation pathway</keyword>
<dbReference type="GO" id="GO:1990904">
    <property type="term" value="C:ribonucleoprotein complex"/>
    <property type="evidence" value="ECO:0007669"/>
    <property type="project" value="UniProtKB-KW"/>
</dbReference>
<dbReference type="SUPFAM" id="SSF57850">
    <property type="entry name" value="RING/U-box"/>
    <property type="match status" value="1"/>
</dbReference>
<organism evidence="9">
    <name type="scientific">Prunus dulcis</name>
    <name type="common">Almond</name>
    <name type="synonym">Amygdalus dulcis</name>
    <dbReference type="NCBI Taxonomy" id="3755"/>
    <lineage>
        <taxon>Eukaryota</taxon>
        <taxon>Viridiplantae</taxon>
        <taxon>Streptophyta</taxon>
        <taxon>Embryophyta</taxon>
        <taxon>Tracheophyta</taxon>
        <taxon>Spermatophyta</taxon>
        <taxon>Magnoliopsida</taxon>
        <taxon>eudicotyledons</taxon>
        <taxon>Gunneridae</taxon>
        <taxon>Pentapetalae</taxon>
        <taxon>rosids</taxon>
        <taxon>fabids</taxon>
        <taxon>Rosales</taxon>
        <taxon>Rosaceae</taxon>
        <taxon>Amygdaloideae</taxon>
        <taxon>Amygdaleae</taxon>
        <taxon>Prunus</taxon>
    </lineage>
</organism>
<keyword evidence="9" id="KW-0687">Ribonucleoprotein</keyword>